<evidence type="ECO:0000256" key="2">
    <source>
        <dbReference type="SAM" id="MobiDB-lite"/>
    </source>
</evidence>
<accession>A0A5N5QJH6</accession>
<feature type="compositionally biased region" description="Basic and acidic residues" evidence="2">
    <location>
        <begin position="799"/>
        <end position="811"/>
    </location>
</feature>
<reference evidence="4 5" key="1">
    <citation type="journal article" date="2019" name="Fungal Biol. Biotechnol.">
        <title>Draft genome sequence of fastidious pathogen Ceratobasidium theobromae, which causes vascular-streak dieback in Theobroma cacao.</title>
        <authorList>
            <person name="Ali S.S."/>
            <person name="Asman A."/>
            <person name="Shao J."/>
            <person name="Firmansyah A.P."/>
            <person name="Susilo A.W."/>
            <person name="Rosmana A."/>
            <person name="McMahon P."/>
            <person name="Junaid M."/>
            <person name="Guest D."/>
            <person name="Kheng T.Y."/>
            <person name="Meinhardt L.W."/>
            <person name="Bailey B.A."/>
        </authorList>
    </citation>
    <scope>NUCLEOTIDE SEQUENCE [LARGE SCALE GENOMIC DNA]</scope>
    <source>
        <strain evidence="4 5">CT2</strain>
    </source>
</reference>
<dbReference type="PANTHER" id="PTHR47219:SF20">
    <property type="entry name" value="TBC1 DOMAIN FAMILY MEMBER 2B"/>
    <property type="match status" value="1"/>
</dbReference>
<feature type="compositionally biased region" description="Basic residues" evidence="2">
    <location>
        <begin position="544"/>
        <end position="554"/>
    </location>
</feature>
<comment type="caution">
    <text evidence="4">The sequence shown here is derived from an EMBL/GenBank/DDBJ whole genome shotgun (WGS) entry which is preliminary data.</text>
</comment>
<dbReference type="SUPFAM" id="SSF47923">
    <property type="entry name" value="Ypt/Rab-GAP domain of gyp1p"/>
    <property type="match status" value="2"/>
</dbReference>
<dbReference type="PANTHER" id="PTHR47219">
    <property type="entry name" value="RAB GTPASE-ACTIVATING PROTEIN 1-LIKE"/>
    <property type="match status" value="1"/>
</dbReference>
<evidence type="ECO:0000259" key="3">
    <source>
        <dbReference type="PROSITE" id="PS50086"/>
    </source>
</evidence>
<dbReference type="Gene3D" id="1.10.8.270">
    <property type="entry name" value="putative rabgap domain of human tbc1 domain family member 14 like domains"/>
    <property type="match status" value="1"/>
</dbReference>
<dbReference type="PROSITE" id="PS50086">
    <property type="entry name" value="TBC_RABGAP"/>
    <property type="match status" value="1"/>
</dbReference>
<dbReference type="Proteomes" id="UP000383932">
    <property type="component" value="Unassembled WGS sequence"/>
</dbReference>
<feature type="region of interest" description="Disordered" evidence="2">
    <location>
        <begin position="395"/>
        <end position="420"/>
    </location>
</feature>
<keyword evidence="1" id="KW-0175">Coiled coil</keyword>
<name>A0A5N5QJH6_9AGAM</name>
<feature type="coiled-coil region" evidence="1">
    <location>
        <begin position="174"/>
        <end position="204"/>
    </location>
</feature>
<dbReference type="GO" id="GO:0005096">
    <property type="term" value="F:GTPase activator activity"/>
    <property type="evidence" value="ECO:0007669"/>
    <property type="project" value="TreeGrafter"/>
</dbReference>
<feature type="compositionally biased region" description="Low complexity" evidence="2">
    <location>
        <begin position="302"/>
        <end position="317"/>
    </location>
</feature>
<dbReference type="SMART" id="SM00164">
    <property type="entry name" value="TBC"/>
    <property type="match status" value="1"/>
</dbReference>
<dbReference type="AlphaFoldDB" id="A0A5N5QJH6"/>
<gene>
    <name evidence="4" type="ORF">CTheo_4638</name>
</gene>
<evidence type="ECO:0000256" key="1">
    <source>
        <dbReference type="SAM" id="Coils"/>
    </source>
</evidence>
<feature type="domain" description="Rab-GAP TBC" evidence="3">
    <location>
        <begin position="956"/>
        <end position="1162"/>
    </location>
</feature>
<dbReference type="EMBL" id="SSOP01000083">
    <property type="protein sequence ID" value="KAB5591905.1"/>
    <property type="molecule type" value="Genomic_DNA"/>
</dbReference>
<feature type="compositionally biased region" description="Low complexity" evidence="2">
    <location>
        <begin position="654"/>
        <end position="668"/>
    </location>
</feature>
<evidence type="ECO:0000313" key="5">
    <source>
        <dbReference type="Proteomes" id="UP000383932"/>
    </source>
</evidence>
<proteinExistence type="predicted"/>
<feature type="region of interest" description="Disordered" evidence="2">
    <location>
        <begin position="780"/>
        <end position="837"/>
    </location>
</feature>
<keyword evidence="5" id="KW-1185">Reference proteome</keyword>
<feature type="compositionally biased region" description="Basic and acidic residues" evidence="2">
    <location>
        <begin position="782"/>
        <end position="792"/>
    </location>
</feature>
<dbReference type="InterPro" id="IPR050302">
    <property type="entry name" value="Rab_GAP_TBC_domain"/>
</dbReference>
<dbReference type="GO" id="GO:0031267">
    <property type="term" value="F:small GTPase binding"/>
    <property type="evidence" value="ECO:0007669"/>
    <property type="project" value="TreeGrafter"/>
</dbReference>
<evidence type="ECO:0000313" key="4">
    <source>
        <dbReference type="EMBL" id="KAB5591905.1"/>
    </source>
</evidence>
<feature type="region of interest" description="Disordered" evidence="2">
    <location>
        <begin position="235"/>
        <end position="254"/>
    </location>
</feature>
<sequence>MEIRITGFPAAFSFFTVEGRHGRFQVVTSHVTADHLRVTTMDSHPLSNDPPTRRRNPINIRPESNYFSLKHASDERAQKPPAVFLVPTDSGVHDDIPQTAVPIGQETPLARTPILNIVDKEQGPTSQVVLSTRWHTLSDQEIQANIANLSSVQSPSEESKHPYHETIRILSAACERLVRQAAALEHTRKSLQQQETRRKRAAEQAVKELKPGQRDTGQQLLQAIYGSEPTETLTANIPKSPQVSPTNLSKLPTNTLKNLPQSLSEAMEEVWAPPSRELAVIQPTQPTQPLDIPPADAKSSRSRASSFTPSSANSYSARSEKAGQNKAFLGGWFGRSVSRASATPEQDDQDVDADTDVISVVSATAPAIGNTPTAKMVTGVLRKGRSVFNAFGITATAPAPSPKSREEPPEPDASLSYTSSPASRITSLPFQAPLVSPVLPALTTISTGAPSITAFSLDSADQGSRNLALEPPPVHPVEYLKHHGHPAHLRAIVSATRVMTADPRSILVDTGEQVAKLIAKGAMDLVQGAKDQGIVAYEPGRSLERKRSRSRPRRPSTPATGLGDDIPDDSDQYPTVKGPSATASLGRALAIQEMKPSTKPSGGGMGSKFRNLAPMAVAALGSPLLAAFPRSTRPVPASSPVAANPPSLGANPNPIAGPATQPAGPAAGPGTGTKKQVRGTVELNSIVPFQLQPPTQFLSRAYTSSRLTSPDFRPQLASRFIARDVGEDDEEAGRRRQAQRLGMTDRYGFIYGVNAYDVRLLQHARDASNSSPACLTGMKVQDQADEKEKEMSKAVNSPEKLEVPLEPDVEHGSSAASSGFLDEGVKSSASSGKSRFATRRMPIMRAAPSVTADTTPATANAATLTVAPAVSLSSSTVGALLDQLRTLHDEQQTAQTAEWNAFLKKRRQGGNRLGFIGAGNGEGDSDEEKEWGLGIVGISRMDAASKKEFARLVRDGVPLVYRDKVWSECVGVIEMREPGVFQDLLKTHEGEESPTLKEIEKDVVRTMPLNVFFGGDGVGVAKLRRVLQAYSWRNPEIGYCQGMNLIASTLLLVFPNEEDAFWVLTCIIEKLLPPEFFSGSLIDSRACPLVLLDYVEIHHPKVYSHLVEMGVDLPAICFSWFLSMYTDCLPVEVSVSRRVKPHLTSSGPQTLFRVWDLIFADGLDALFRIGLAIIRINEPELLACDSASTLYQYLEGMTARMWKPHKLMKVESEIKSLMHHEDLVRRRDAHVEMLKSFA</sequence>
<feature type="region of interest" description="Disordered" evidence="2">
    <location>
        <begin position="283"/>
        <end position="321"/>
    </location>
</feature>
<dbReference type="Pfam" id="PF00566">
    <property type="entry name" value="RabGAP-TBC"/>
    <property type="match status" value="1"/>
</dbReference>
<dbReference type="Gene3D" id="1.10.472.80">
    <property type="entry name" value="Ypt/Rab-GAP domain of gyp1p, domain 3"/>
    <property type="match status" value="1"/>
</dbReference>
<dbReference type="InterPro" id="IPR035969">
    <property type="entry name" value="Rab-GAP_TBC_sf"/>
</dbReference>
<dbReference type="FunFam" id="1.10.8.270:FF:000026">
    <property type="entry name" value="TBC (Tre-2/Bub2/Cdc16) domain family"/>
    <property type="match status" value="1"/>
</dbReference>
<protein>
    <submittedName>
        <fullName evidence="4">TBC domain-containing protein C4G8,04</fullName>
    </submittedName>
</protein>
<dbReference type="OrthoDB" id="294251at2759"/>
<dbReference type="InterPro" id="IPR000195">
    <property type="entry name" value="Rab-GAP-TBC_dom"/>
</dbReference>
<feature type="region of interest" description="Disordered" evidence="2">
    <location>
        <begin position="631"/>
        <end position="675"/>
    </location>
</feature>
<organism evidence="4 5">
    <name type="scientific">Ceratobasidium theobromae</name>
    <dbReference type="NCBI Taxonomy" id="1582974"/>
    <lineage>
        <taxon>Eukaryota</taxon>
        <taxon>Fungi</taxon>
        <taxon>Dikarya</taxon>
        <taxon>Basidiomycota</taxon>
        <taxon>Agaricomycotina</taxon>
        <taxon>Agaricomycetes</taxon>
        <taxon>Cantharellales</taxon>
        <taxon>Ceratobasidiaceae</taxon>
        <taxon>Ceratobasidium</taxon>
    </lineage>
</organism>
<feature type="compositionally biased region" description="Low complexity" evidence="2">
    <location>
        <begin position="631"/>
        <end position="647"/>
    </location>
</feature>
<feature type="region of interest" description="Disordered" evidence="2">
    <location>
        <begin position="538"/>
        <end position="580"/>
    </location>
</feature>